<feature type="compositionally biased region" description="Basic and acidic residues" evidence="1">
    <location>
        <begin position="13"/>
        <end position="22"/>
    </location>
</feature>
<name>A0A7R8X3Y3_9CRUS</name>
<evidence type="ECO:0000313" key="3">
    <source>
        <dbReference type="Proteomes" id="UP000677054"/>
    </source>
</evidence>
<dbReference type="EMBL" id="LR899758">
    <property type="protein sequence ID" value="CAD7242262.1"/>
    <property type="molecule type" value="Genomic_DNA"/>
</dbReference>
<gene>
    <name evidence="2" type="ORF">DSTB1V02_LOCUS2233</name>
</gene>
<dbReference type="AlphaFoldDB" id="A0A7R8X3Y3"/>
<organism evidence="2">
    <name type="scientific">Darwinula stevensoni</name>
    <dbReference type="NCBI Taxonomy" id="69355"/>
    <lineage>
        <taxon>Eukaryota</taxon>
        <taxon>Metazoa</taxon>
        <taxon>Ecdysozoa</taxon>
        <taxon>Arthropoda</taxon>
        <taxon>Crustacea</taxon>
        <taxon>Oligostraca</taxon>
        <taxon>Ostracoda</taxon>
        <taxon>Podocopa</taxon>
        <taxon>Podocopida</taxon>
        <taxon>Darwinulocopina</taxon>
        <taxon>Darwinuloidea</taxon>
        <taxon>Darwinulidae</taxon>
        <taxon>Darwinula</taxon>
    </lineage>
</organism>
<evidence type="ECO:0000256" key="1">
    <source>
        <dbReference type="SAM" id="MobiDB-lite"/>
    </source>
</evidence>
<protein>
    <submittedName>
        <fullName evidence="2">Uncharacterized protein</fullName>
    </submittedName>
</protein>
<feature type="region of interest" description="Disordered" evidence="1">
    <location>
        <begin position="151"/>
        <end position="195"/>
    </location>
</feature>
<feature type="compositionally biased region" description="Basic residues" evidence="1">
    <location>
        <begin position="1"/>
        <end position="12"/>
    </location>
</feature>
<proteinExistence type="predicted"/>
<dbReference type="Proteomes" id="UP000677054">
    <property type="component" value="Unassembled WGS sequence"/>
</dbReference>
<feature type="compositionally biased region" description="Basic and acidic residues" evidence="1">
    <location>
        <begin position="56"/>
        <end position="71"/>
    </location>
</feature>
<accession>A0A7R8X3Y3</accession>
<feature type="region of interest" description="Disordered" evidence="1">
    <location>
        <begin position="1"/>
        <end position="117"/>
    </location>
</feature>
<keyword evidence="3" id="KW-1185">Reference proteome</keyword>
<dbReference type="EMBL" id="CAJPEV010000241">
    <property type="protein sequence ID" value="CAG0882851.1"/>
    <property type="molecule type" value="Genomic_DNA"/>
</dbReference>
<sequence>MNSKREKGKKRRVLEGSGKETGEGFGGANAGNHADELRMVAISNAVDGSTGEATGDDGKRARSESAGKDLEGVGVGEEAYAARRAPMEELEDVAGPSEEANAREFQEGSETALEGPNVGLEGVVNDGSSEVAEAALLGGLADRGARVQVDGAEGDANARVKRGTGGGMPAATTRKPSGGATRGTTRKPPAGTTESPLFQKSAMHTFWSAFLNLQLSLLNKFEEALDEFQKALPDEFHESYFKQMQVVSEMLAKENGMDDEYYEDMLSVGGDAEN</sequence>
<reference evidence="2" key="1">
    <citation type="submission" date="2020-11" db="EMBL/GenBank/DDBJ databases">
        <authorList>
            <person name="Tran Van P."/>
        </authorList>
    </citation>
    <scope>NUCLEOTIDE SEQUENCE</scope>
</reference>
<evidence type="ECO:0000313" key="2">
    <source>
        <dbReference type="EMBL" id="CAD7242262.1"/>
    </source>
</evidence>